<organism evidence="1 2">
    <name type="scientific">Rurimicrobium arvi</name>
    <dbReference type="NCBI Taxonomy" id="2049916"/>
    <lineage>
        <taxon>Bacteria</taxon>
        <taxon>Pseudomonadati</taxon>
        <taxon>Bacteroidota</taxon>
        <taxon>Chitinophagia</taxon>
        <taxon>Chitinophagales</taxon>
        <taxon>Chitinophagaceae</taxon>
        <taxon>Rurimicrobium</taxon>
    </lineage>
</organism>
<dbReference type="EMBL" id="BAABEZ010000002">
    <property type="protein sequence ID" value="GAA4449431.1"/>
    <property type="molecule type" value="Genomic_DNA"/>
</dbReference>
<dbReference type="Proteomes" id="UP001501410">
    <property type="component" value="Unassembled WGS sequence"/>
</dbReference>
<sequence>MITERGSYILLFDGDCSLCNRAVQWVLRRDSKDLFRFGSLQSEKGRELLLSAPAAVAASDSVILVTGGKYYHESTAALKTIVALGGIYRLAALLMLLPRSLRDRVYRWVARNRKRWWPYDAACMIPRKDWEHKFID</sequence>
<gene>
    <name evidence="1" type="ORF">GCM10023092_03590</name>
</gene>
<dbReference type="Pfam" id="PF04134">
    <property type="entry name" value="DCC1-like"/>
    <property type="match status" value="1"/>
</dbReference>
<dbReference type="InterPro" id="IPR052927">
    <property type="entry name" value="DCC_oxidoreductase"/>
</dbReference>
<evidence type="ECO:0000313" key="2">
    <source>
        <dbReference type="Proteomes" id="UP001501410"/>
    </source>
</evidence>
<name>A0ABP8MIB0_9BACT</name>
<dbReference type="PANTHER" id="PTHR33639:SF2">
    <property type="entry name" value="DUF393 DOMAIN-CONTAINING PROTEIN"/>
    <property type="match status" value="1"/>
</dbReference>
<proteinExistence type="predicted"/>
<dbReference type="PANTHER" id="PTHR33639">
    <property type="entry name" value="THIOL-DISULFIDE OXIDOREDUCTASE DCC"/>
    <property type="match status" value="1"/>
</dbReference>
<evidence type="ECO:0000313" key="1">
    <source>
        <dbReference type="EMBL" id="GAA4449431.1"/>
    </source>
</evidence>
<protein>
    <submittedName>
        <fullName evidence="1">Thiol-disulfide oxidoreductase DCC family protein</fullName>
    </submittedName>
</protein>
<keyword evidence="2" id="KW-1185">Reference proteome</keyword>
<comment type="caution">
    <text evidence="1">The sequence shown here is derived from an EMBL/GenBank/DDBJ whole genome shotgun (WGS) entry which is preliminary data.</text>
</comment>
<accession>A0ABP8MIB0</accession>
<dbReference type="RefSeq" id="WP_344822081.1">
    <property type="nucleotide sequence ID" value="NZ_BAABEZ010000002.1"/>
</dbReference>
<dbReference type="InterPro" id="IPR007263">
    <property type="entry name" value="DCC1-like"/>
</dbReference>
<reference evidence="2" key="1">
    <citation type="journal article" date="2019" name="Int. J. Syst. Evol. Microbiol.">
        <title>The Global Catalogue of Microorganisms (GCM) 10K type strain sequencing project: providing services to taxonomists for standard genome sequencing and annotation.</title>
        <authorList>
            <consortium name="The Broad Institute Genomics Platform"/>
            <consortium name="The Broad Institute Genome Sequencing Center for Infectious Disease"/>
            <person name="Wu L."/>
            <person name="Ma J."/>
        </authorList>
    </citation>
    <scope>NUCLEOTIDE SEQUENCE [LARGE SCALE GENOMIC DNA]</scope>
    <source>
        <strain evidence="2">JCM 31921</strain>
    </source>
</reference>